<accession>A0A101GNL9</accession>
<reference evidence="3 4" key="2">
    <citation type="journal article" date="2015" name="MBio">
        <title>Genome-Resolved Metagenomic Analysis Reveals Roles for Candidate Phyla and Other Microbial Community Members in Biogeochemical Transformations in Oil Reservoirs.</title>
        <authorList>
            <person name="Hu P."/>
            <person name="Tom L."/>
            <person name="Singh A."/>
            <person name="Thomas B.C."/>
            <person name="Baker B.J."/>
            <person name="Piceno Y.M."/>
            <person name="Andersen G.L."/>
            <person name="Banfield J.F."/>
        </authorList>
    </citation>
    <scope>NUCLEOTIDE SEQUENCE [LARGE SCALE GENOMIC DNA]</scope>
</reference>
<proteinExistence type="predicted"/>
<gene>
    <name evidence="1" type="ORF">XD82_0970</name>
    <name evidence="2" type="ORF">XE10_1419</name>
</gene>
<evidence type="ECO:0000313" key="3">
    <source>
        <dbReference type="Proteomes" id="UP000054323"/>
    </source>
</evidence>
<evidence type="ECO:0000313" key="2">
    <source>
        <dbReference type="EMBL" id="KUL00415.1"/>
    </source>
</evidence>
<dbReference type="Proteomes" id="UP000054598">
    <property type="component" value="Unassembled WGS sequence"/>
</dbReference>
<reference evidence="1" key="1">
    <citation type="journal article" date="2015" name="MBio">
        <title>Genome-resolved metagenomic analysis reveals roles for candidate phyla and other microbial community members in biogeochemical transformations in oil reservoirs.</title>
        <authorList>
            <person name="Hu P."/>
            <person name="Tom L."/>
            <person name="Singh A."/>
            <person name="Thomas B.C."/>
            <person name="Baker B.J."/>
            <person name="Piceno Y.M."/>
            <person name="Andersen G.L."/>
            <person name="Banfield J.F."/>
        </authorList>
    </citation>
    <scope>NUCLEOTIDE SEQUENCE [LARGE SCALE GENOMIC DNA]</scope>
    <source>
        <strain evidence="1">62_101</strain>
        <strain evidence="2">63_41</strain>
    </source>
</reference>
<dbReference type="EMBL" id="LGGD01000104">
    <property type="protein sequence ID" value="KUK61760.1"/>
    <property type="molecule type" value="Genomic_DNA"/>
</dbReference>
<organism evidence="1 3">
    <name type="scientific">Methanoculleus marisnigri</name>
    <dbReference type="NCBI Taxonomy" id="2198"/>
    <lineage>
        <taxon>Archaea</taxon>
        <taxon>Methanobacteriati</taxon>
        <taxon>Methanobacteriota</taxon>
        <taxon>Stenosarchaea group</taxon>
        <taxon>Methanomicrobia</taxon>
        <taxon>Methanomicrobiales</taxon>
        <taxon>Methanomicrobiaceae</taxon>
        <taxon>Methanoculleus</taxon>
    </lineage>
</organism>
<evidence type="ECO:0000313" key="1">
    <source>
        <dbReference type="EMBL" id="KUK61760.1"/>
    </source>
</evidence>
<comment type="caution">
    <text evidence="1">The sequence shown here is derived from an EMBL/GenBank/DDBJ whole genome shotgun (WGS) entry which is preliminary data.</text>
</comment>
<dbReference type="AlphaFoldDB" id="A0A101GNL9"/>
<protein>
    <submittedName>
        <fullName evidence="1">Periplasmic binding protein</fullName>
    </submittedName>
</protein>
<dbReference type="Gene3D" id="3.30.70.2200">
    <property type="match status" value="1"/>
</dbReference>
<name>A0A101GNL9_9EURY</name>
<evidence type="ECO:0000313" key="4">
    <source>
        <dbReference type="Proteomes" id="UP000054598"/>
    </source>
</evidence>
<dbReference type="EMBL" id="LGHE01000172">
    <property type="protein sequence ID" value="KUL00415.1"/>
    <property type="molecule type" value="Genomic_DNA"/>
</dbReference>
<sequence>MTLLLALDDTDSLESRGTGRLARAVADAIEKHYPVWGVTRHQLFVHPSIPFTSHNSCAVIHVDADGREPLDTCLSIAEETMLDDFIEGSDPGLAGATLDQVAPAVIAFGRDAQQMVITQARARTLAGNLGIWLKGLGGTEDGVIGAMAGLGLAATQNDGRFLQKGAIRSHTGPTPADVLLGAGIDEIMTLDGRRVTEGMIVLKEGKAAKACPINGRAVLFVDEHDGELIAVKRD</sequence>
<dbReference type="Proteomes" id="UP000054323">
    <property type="component" value="Unassembled WGS sequence"/>
</dbReference>
<dbReference type="PATRIC" id="fig|2198.3.peg.1344"/>